<sequence length="320" mass="34044">MANQPPTARPWLRRLASQTRVEAQPAPPPRGPPIRQASLALGRAGLLPTRAPTQPAPAQTQPPPRPALTTTNGAAATSAVPTPQSVPSRQTLPSSPTPPQSPKVIKTSFPTPPRSPRTNLTQPPATPVRHLEPEPMQPKLAVEQGNANTRGAGNGAGNSRNSNHSNFMHDNMKGRAASPKTDEKSSATENGSAGKPATKKKENENEMKAITIAGYNMGAYMDLGSSHGRQIGKQQLHHAKGESQTEDGNDTEGKTTKTASKQKPRISAVNSNVQSVNNSLLFNASCTQGSPGVHIHLDLIRRRRPEDGNSSTQKNHPSLR</sequence>
<feature type="compositionally biased region" description="Low complexity" evidence="1">
    <location>
        <begin position="46"/>
        <end position="59"/>
    </location>
</feature>
<feature type="region of interest" description="Disordered" evidence="1">
    <location>
        <begin position="1"/>
        <end position="132"/>
    </location>
</feature>
<feature type="region of interest" description="Disordered" evidence="1">
    <location>
        <begin position="229"/>
        <end position="266"/>
    </location>
</feature>
<feature type="compositionally biased region" description="Low complexity" evidence="1">
    <location>
        <begin position="146"/>
        <end position="166"/>
    </location>
</feature>
<dbReference type="Proteomes" id="UP000287651">
    <property type="component" value="Unassembled WGS sequence"/>
</dbReference>
<feature type="compositionally biased region" description="Polar residues" evidence="1">
    <location>
        <begin position="308"/>
        <end position="320"/>
    </location>
</feature>
<dbReference type="PANTHER" id="PTHR33472">
    <property type="entry name" value="OS01G0106600 PROTEIN"/>
    <property type="match status" value="1"/>
</dbReference>
<feature type="compositionally biased region" description="Polar residues" evidence="1">
    <location>
        <begin position="72"/>
        <end position="86"/>
    </location>
</feature>
<dbReference type="AlphaFoldDB" id="A0A426YV06"/>
<dbReference type="PANTHER" id="PTHR33472:SF28">
    <property type="entry name" value="BROMO AND FHA DOMAIN-CONTAINING PROTEIN DDB_G0267958"/>
    <property type="match status" value="1"/>
</dbReference>
<name>A0A426YV06_ENSVE</name>
<protein>
    <submittedName>
        <fullName evidence="2">Uncharacterized protein</fullName>
    </submittedName>
</protein>
<reference evidence="2 3" key="1">
    <citation type="journal article" date="2014" name="Agronomy (Basel)">
        <title>A Draft Genome Sequence for Ensete ventricosum, the Drought-Tolerant Tree Against Hunger.</title>
        <authorList>
            <person name="Harrison J."/>
            <person name="Moore K.A."/>
            <person name="Paszkiewicz K."/>
            <person name="Jones T."/>
            <person name="Grant M."/>
            <person name="Ambacheew D."/>
            <person name="Muzemil S."/>
            <person name="Studholme D.J."/>
        </authorList>
    </citation>
    <scope>NUCLEOTIDE SEQUENCE [LARGE SCALE GENOMIC DNA]</scope>
</reference>
<feature type="region of interest" description="Disordered" evidence="1">
    <location>
        <begin position="300"/>
        <end position="320"/>
    </location>
</feature>
<dbReference type="EMBL" id="AMZH03010056">
    <property type="protein sequence ID" value="RRT55511.1"/>
    <property type="molecule type" value="Genomic_DNA"/>
</dbReference>
<evidence type="ECO:0000313" key="2">
    <source>
        <dbReference type="EMBL" id="RRT55511.1"/>
    </source>
</evidence>
<evidence type="ECO:0000256" key="1">
    <source>
        <dbReference type="SAM" id="MobiDB-lite"/>
    </source>
</evidence>
<accession>A0A426YV06</accession>
<evidence type="ECO:0000313" key="3">
    <source>
        <dbReference type="Proteomes" id="UP000287651"/>
    </source>
</evidence>
<feature type="region of interest" description="Disordered" evidence="1">
    <location>
        <begin position="146"/>
        <end position="205"/>
    </location>
</feature>
<comment type="caution">
    <text evidence="2">The sequence shown here is derived from an EMBL/GenBank/DDBJ whole genome shotgun (WGS) entry which is preliminary data.</text>
</comment>
<gene>
    <name evidence="2" type="ORF">B296_00048393</name>
</gene>
<organism evidence="2 3">
    <name type="scientific">Ensete ventricosum</name>
    <name type="common">Abyssinian banana</name>
    <name type="synonym">Musa ensete</name>
    <dbReference type="NCBI Taxonomy" id="4639"/>
    <lineage>
        <taxon>Eukaryota</taxon>
        <taxon>Viridiplantae</taxon>
        <taxon>Streptophyta</taxon>
        <taxon>Embryophyta</taxon>
        <taxon>Tracheophyta</taxon>
        <taxon>Spermatophyta</taxon>
        <taxon>Magnoliopsida</taxon>
        <taxon>Liliopsida</taxon>
        <taxon>Zingiberales</taxon>
        <taxon>Musaceae</taxon>
        <taxon>Ensete</taxon>
    </lineage>
</organism>
<proteinExistence type="predicted"/>